<protein>
    <submittedName>
        <fullName evidence="2">Uncharacterized protein</fullName>
    </submittedName>
</protein>
<organism evidence="2">
    <name type="scientific">uncultured marine virus</name>
    <dbReference type="NCBI Taxonomy" id="186617"/>
    <lineage>
        <taxon>Viruses</taxon>
        <taxon>environmental samples</taxon>
    </lineage>
</organism>
<name>A0A0F7LAM1_9VIRU</name>
<feature type="compositionally biased region" description="Polar residues" evidence="1">
    <location>
        <begin position="62"/>
        <end position="77"/>
    </location>
</feature>
<reference evidence="2" key="1">
    <citation type="journal article" date="2015" name="Front. Microbiol.">
        <title>Combining genomic sequencing methods to explore viral diversity and reveal potential virus-host interactions.</title>
        <authorList>
            <person name="Chow C.E."/>
            <person name="Winget D.M."/>
            <person name="White R.A.III."/>
            <person name="Hallam S.J."/>
            <person name="Suttle C.A."/>
        </authorList>
    </citation>
    <scope>NUCLEOTIDE SEQUENCE</scope>
    <source>
        <strain evidence="2">Oxic1_8</strain>
    </source>
</reference>
<evidence type="ECO:0000256" key="1">
    <source>
        <dbReference type="SAM" id="MobiDB-lite"/>
    </source>
</evidence>
<reference evidence="2" key="2">
    <citation type="submission" date="2015-03" db="EMBL/GenBank/DDBJ databases">
        <authorList>
            <person name="Chow C.-E.T."/>
            <person name="Winget D.M."/>
            <person name="White R.A.III."/>
            <person name="Hallam S.J."/>
            <person name="Suttle C.A."/>
        </authorList>
    </citation>
    <scope>NUCLEOTIDE SEQUENCE</scope>
    <source>
        <strain evidence="2">Oxic1_8</strain>
    </source>
</reference>
<feature type="region of interest" description="Disordered" evidence="1">
    <location>
        <begin position="18"/>
        <end position="84"/>
    </location>
</feature>
<evidence type="ECO:0000313" key="2">
    <source>
        <dbReference type="EMBL" id="AKH48412.1"/>
    </source>
</evidence>
<dbReference type="EMBL" id="KR029603">
    <property type="protein sequence ID" value="AKH48412.1"/>
    <property type="molecule type" value="Genomic_DNA"/>
</dbReference>
<sequence length="84" mass="9471">MTVSIRTRWPSCSVVPAAHRPRLQPVRSPWERPSTRPPPEKLTTPPRRRLTHEASLWKPPEQTATTSKSCRSGTKPPSRNPPAT</sequence>
<proteinExistence type="predicted"/>
<accession>A0A0F7LAM1</accession>